<sequence>MLRFAFKTRPRKLKATFGPASGPEGRIDRLKMLVTALMRYERIETRHDYCDETRGYAERLIQIAIKNGDKCPETMELADYWLLNGRIICMSKRGAVKWIRTLSMPRGICVFGEHLFVADMKEDNIQVFTLHGDFMKTILSHDDEIRRPQVVTINNTGDKLLVAMAPPYHNDCIKIFDLKYQKKDAVHKTEKQNQKGTSCFVS</sequence>
<dbReference type="Proteomes" id="UP001186944">
    <property type="component" value="Unassembled WGS sequence"/>
</dbReference>
<dbReference type="SUPFAM" id="SSF64263">
    <property type="entry name" value="Prokaryotic ribosomal protein L17"/>
    <property type="match status" value="1"/>
</dbReference>
<name>A0AA88YTC4_PINIB</name>
<dbReference type="InterPro" id="IPR000456">
    <property type="entry name" value="Ribosomal_bL17"/>
</dbReference>
<dbReference type="Pfam" id="PF01196">
    <property type="entry name" value="Ribosomal_L17"/>
    <property type="match status" value="1"/>
</dbReference>
<dbReference type="GO" id="GO:0005840">
    <property type="term" value="C:ribosome"/>
    <property type="evidence" value="ECO:0007669"/>
    <property type="project" value="InterPro"/>
</dbReference>
<evidence type="ECO:0000256" key="1">
    <source>
        <dbReference type="ARBA" id="ARBA00035290"/>
    </source>
</evidence>
<keyword evidence="4" id="KW-1185">Reference proteome</keyword>
<evidence type="ECO:0000313" key="4">
    <source>
        <dbReference type="Proteomes" id="UP001186944"/>
    </source>
</evidence>
<proteinExistence type="predicted"/>
<accession>A0AA88YTC4</accession>
<dbReference type="EMBL" id="VSWD01000002">
    <property type="protein sequence ID" value="KAK3107248.1"/>
    <property type="molecule type" value="Genomic_DNA"/>
</dbReference>
<reference evidence="3" key="1">
    <citation type="submission" date="2019-08" db="EMBL/GenBank/DDBJ databases">
        <title>The improved chromosome-level genome for the pearl oyster Pinctada fucata martensii using PacBio sequencing and Hi-C.</title>
        <authorList>
            <person name="Zheng Z."/>
        </authorList>
    </citation>
    <scope>NUCLEOTIDE SEQUENCE</scope>
    <source>
        <strain evidence="3">ZZ-2019</strain>
        <tissue evidence="3">Adductor muscle</tissue>
    </source>
</reference>
<dbReference type="GO" id="GO:0003735">
    <property type="term" value="F:structural constituent of ribosome"/>
    <property type="evidence" value="ECO:0007669"/>
    <property type="project" value="InterPro"/>
</dbReference>
<gene>
    <name evidence="3" type="ORF">FSP39_010195</name>
</gene>
<comment type="caution">
    <text evidence="3">The sequence shown here is derived from an EMBL/GenBank/DDBJ whole genome shotgun (WGS) entry which is preliminary data.</text>
</comment>
<organism evidence="3 4">
    <name type="scientific">Pinctada imbricata</name>
    <name type="common">Atlantic pearl-oyster</name>
    <name type="synonym">Pinctada martensii</name>
    <dbReference type="NCBI Taxonomy" id="66713"/>
    <lineage>
        <taxon>Eukaryota</taxon>
        <taxon>Metazoa</taxon>
        <taxon>Spiralia</taxon>
        <taxon>Lophotrochozoa</taxon>
        <taxon>Mollusca</taxon>
        <taxon>Bivalvia</taxon>
        <taxon>Autobranchia</taxon>
        <taxon>Pteriomorphia</taxon>
        <taxon>Pterioida</taxon>
        <taxon>Pterioidea</taxon>
        <taxon>Pteriidae</taxon>
        <taxon>Pinctada</taxon>
    </lineage>
</organism>
<dbReference type="SUPFAM" id="SSF63829">
    <property type="entry name" value="Calcium-dependent phosphotriesterase"/>
    <property type="match status" value="1"/>
</dbReference>
<dbReference type="GO" id="GO:0006412">
    <property type="term" value="P:translation"/>
    <property type="evidence" value="ECO:0007669"/>
    <property type="project" value="InterPro"/>
</dbReference>
<evidence type="ECO:0000256" key="2">
    <source>
        <dbReference type="ARBA" id="ARBA00035413"/>
    </source>
</evidence>
<evidence type="ECO:0000313" key="3">
    <source>
        <dbReference type="EMBL" id="KAK3107248.1"/>
    </source>
</evidence>
<dbReference type="AlphaFoldDB" id="A0AA88YTC4"/>
<dbReference type="Gene3D" id="3.90.1030.10">
    <property type="entry name" value="Ribosomal protein L17"/>
    <property type="match status" value="1"/>
</dbReference>
<protein>
    <recommendedName>
        <fullName evidence="1">Large ribosomal subunit protein bL17m</fullName>
    </recommendedName>
    <alternativeName>
        <fullName evidence="2">39S ribosomal protein L17, mitochondrial</fullName>
    </alternativeName>
</protein>
<dbReference type="InterPro" id="IPR036373">
    <property type="entry name" value="Ribosomal_bL17_sf"/>
</dbReference>